<proteinExistence type="inferred from homology"/>
<evidence type="ECO:0000259" key="10">
    <source>
        <dbReference type="Pfam" id="PF00593"/>
    </source>
</evidence>
<evidence type="ECO:0000256" key="8">
    <source>
        <dbReference type="PROSITE-ProRule" id="PRU01360"/>
    </source>
</evidence>
<keyword evidence="2 8" id="KW-0813">Transport</keyword>
<dbReference type="InterPro" id="IPR039426">
    <property type="entry name" value="TonB-dep_rcpt-like"/>
</dbReference>
<keyword evidence="12" id="KW-0675">Receptor</keyword>
<evidence type="ECO:0000256" key="6">
    <source>
        <dbReference type="ARBA" id="ARBA00023136"/>
    </source>
</evidence>
<dbReference type="Pfam" id="PF13715">
    <property type="entry name" value="CarbopepD_reg_2"/>
    <property type="match status" value="1"/>
</dbReference>
<evidence type="ECO:0000259" key="11">
    <source>
        <dbReference type="Pfam" id="PF07715"/>
    </source>
</evidence>
<dbReference type="InterPro" id="IPR008969">
    <property type="entry name" value="CarboxyPept-like_regulatory"/>
</dbReference>
<dbReference type="SUPFAM" id="SSF49464">
    <property type="entry name" value="Carboxypeptidase regulatory domain-like"/>
    <property type="match status" value="1"/>
</dbReference>
<dbReference type="Gene3D" id="2.60.40.1120">
    <property type="entry name" value="Carboxypeptidase-like, regulatory domain"/>
    <property type="match status" value="1"/>
</dbReference>
<evidence type="ECO:0000256" key="3">
    <source>
        <dbReference type="ARBA" id="ARBA00022452"/>
    </source>
</evidence>
<dbReference type="InterPro" id="IPR012910">
    <property type="entry name" value="Plug_dom"/>
</dbReference>
<dbReference type="Gene3D" id="2.170.130.10">
    <property type="entry name" value="TonB-dependent receptor, plug domain"/>
    <property type="match status" value="1"/>
</dbReference>
<dbReference type="Proteomes" id="UP000014174">
    <property type="component" value="Unassembled WGS sequence"/>
</dbReference>
<name>R9GLU9_9SPHI</name>
<dbReference type="Pfam" id="PF07715">
    <property type="entry name" value="Plug"/>
    <property type="match status" value="1"/>
</dbReference>
<accession>R9GLU9</accession>
<evidence type="ECO:0000256" key="9">
    <source>
        <dbReference type="RuleBase" id="RU003357"/>
    </source>
</evidence>
<dbReference type="AlphaFoldDB" id="R9GLU9"/>
<evidence type="ECO:0000313" key="12">
    <source>
        <dbReference type="EMBL" id="EOR92683.1"/>
    </source>
</evidence>
<dbReference type="InterPro" id="IPR037066">
    <property type="entry name" value="Plug_dom_sf"/>
</dbReference>
<dbReference type="InterPro" id="IPR023997">
    <property type="entry name" value="TonB-dep_OMP_SusC/RagA_CS"/>
</dbReference>
<protein>
    <submittedName>
        <fullName evidence="12">TonB-dependent receptor</fullName>
    </submittedName>
</protein>
<evidence type="ECO:0000256" key="1">
    <source>
        <dbReference type="ARBA" id="ARBA00004571"/>
    </source>
</evidence>
<keyword evidence="3 8" id="KW-1134">Transmembrane beta strand</keyword>
<dbReference type="InterPro" id="IPR000531">
    <property type="entry name" value="Beta-barrel_TonB"/>
</dbReference>
<dbReference type="EMBL" id="AQPN01000145">
    <property type="protein sequence ID" value="EOR92683.1"/>
    <property type="molecule type" value="Genomic_DNA"/>
</dbReference>
<evidence type="ECO:0000313" key="13">
    <source>
        <dbReference type="Proteomes" id="UP000014174"/>
    </source>
</evidence>
<dbReference type="PATRIC" id="fig|1150600.3.peg.4152"/>
<dbReference type="NCBIfam" id="TIGR04056">
    <property type="entry name" value="OMP_RagA_SusC"/>
    <property type="match status" value="1"/>
</dbReference>
<feature type="domain" description="TonB-dependent receptor plug" evidence="11">
    <location>
        <begin position="141"/>
        <end position="265"/>
    </location>
</feature>
<keyword evidence="6 8" id="KW-0472">Membrane</keyword>
<sequence>MRDSTTRKHFFIFKRAIIPLFLLFTMEMSVSEAIAKPLLGSKSYLKDVAITGTITDKQGKTLPGVSIRIKNETVGTTSDINGKFGLQVADGNAVLLISYIGFKTEEVALNGRSTITIVLSEEDNQLNEVVVTALGVSREKKSLGYAAQEIKGGELDKARESNFSSGLAGKIAGVTVMNSPSGVGGSARVTIRGDKSLNINNNQPLYVIDGIPISNDNYGSSGSSYQEVDYGNGASLVNPDDVESINVLKGANAAALYGSRAANGVILITTKSGRRSKGAGISVNSGVTFERPLVLPDFQKKYGQGNDGEFSFVDGLGSGVRDGVDESWGPAFNGQLIDQFDSPTSNGFRGGDIYLINDGSLGSAANLAARGTITPTPWLNSFDLNDFYETGITTNNNIAVTSSNDKGNFRFSYTNLDQKGIVPNTDLKRNTFAFNSGYNVTSKLNVKASVNYILNDSDNRPSISYGTENIIYLLNNWLGQQVNINSLKDYWMPGMENRQQFNFNYNYHDNPYFNLYENTNAQNAHRLIGNIAVKYDINSWLNVLLRGGTDYGNELRERRRAYSTQRFPQGAYREERIENIETNFDFLINANRSISKDLKVSLNAGGNSRINNTDQIATYTSQLLTPGIYSLNNSAIPLVTEVFSPEKRVNSLYAFGQFSFKDFLYLDVTARNDWSSALTLPVNSATLGITDNSYFYPSASLSGLISEMFKMPSWISYGKVRLSVAQVGNDTSPYSFTQAYNKQNPIGSNPVFSTSGVLRNFNIKPEISTSLEGGLEWKFAKNRLGFDVTYYHVTTKNQILNNVPISITSGFSTQILNAGEISNSGIEVSLNATPIKQSFNWDINVNFSANRSKVLKLTDEISIYQMASKEAISIEARVGNRMGDMYGEVYQRVTDQSSPYFNQIINNDTGRPLSTGTAQRLGNYNPDWLAGIRNSFSYKGVNLSFLVDVREGGKVYSLTQVVGREAGQLEETLLGRANGYDLTLEGNGVISPGVIQNADGSYRPNDVKLSARAWNSAFTNGRSIAEPVIYDASFIKLRELSVGYVIPSKFLQRYRISNMALSLVGRNLWVHSKVPHIDPEQIALDGGTYVPGVESASIPTTRSLGLNLNFNF</sequence>
<reference evidence="12 13" key="1">
    <citation type="journal article" date="2013" name="Genome Announc.">
        <title>Draft Genome Sequence of Arcticibacter svalbardensis Strain MN12-7T, a Member of the Family Sphingobacteriaceae Isolated from an Arctic Soil Sample.</title>
        <authorList>
            <person name="Shivaji S."/>
            <person name="Ara S."/>
            <person name="Prasad S."/>
            <person name="Manasa B.P."/>
            <person name="Begum Z."/>
            <person name="Singh A."/>
            <person name="Kumar Pinnaka A."/>
        </authorList>
    </citation>
    <scope>NUCLEOTIDE SEQUENCE [LARGE SCALE GENOMIC DNA]</scope>
    <source>
        <strain evidence="12 13">MN12-7</strain>
    </source>
</reference>
<dbReference type="NCBIfam" id="TIGR04057">
    <property type="entry name" value="SusC_RagA_signa"/>
    <property type="match status" value="1"/>
</dbReference>
<comment type="similarity">
    <text evidence="8 9">Belongs to the TonB-dependent receptor family.</text>
</comment>
<keyword evidence="13" id="KW-1185">Reference proteome</keyword>
<comment type="subcellular location">
    <subcellularLocation>
        <location evidence="1 8">Cell outer membrane</location>
        <topology evidence="1 8">Multi-pass membrane protein</topology>
    </subcellularLocation>
</comment>
<evidence type="ECO:0000256" key="4">
    <source>
        <dbReference type="ARBA" id="ARBA00022692"/>
    </source>
</evidence>
<dbReference type="eggNOG" id="COG4771">
    <property type="taxonomic scope" value="Bacteria"/>
</dbReference>
<dbReference type="SUPFAM" id="SSF56935">
    <property type="entry name" value="Porins"/>
    <property type="match status" value="1"/>
</dbReference>
<evidence type="ECO:0000256" key="7">
    <source>
        <dbReference type="ARBA" id="ARBA00023237"/>
    </source>
</evidence>
<evidence type="ECO:0000256" key="2">
    <source>
        <dbReference type="ARBA" id="ARBA00022448"/>
    </source>
</evidence>
<dbReference type="PROSITE" id="PS52016">
    <property type="entry name" value="TONB_DEPENDENT_REC_3"/>
    <property type="match status" value="1"/>
</dbReference>
<feature type="domain" description="TonB-dependent receptor-like beta-barrel" evidence="10">
    <location>
        <begin position="498"/>
        <end position="1005"/>
    </location>
</feature>
<dbReference type="OrthoDB" id="9768177at2"/>
<dbReference type="STRING" id="1150600.ADIARSV_4195"/>
<keyword evidence="7 8" id="KW-0998">Cell outer membrane</keyword>
<dbReference type="InterPro" id="IPR023996">
    <property type="entry name" value="TonB-dep_OMP_SusC/RagA"/>
</dbReference>
<keyword evidence="5 9" id="KW-0798">TonB box</keyword>
<dbReference type="GO" id="GO:0009279">
    <property type="term" value="C:cell outer membrane"/>
    <property type="evidence" value="ECO:0007669"/>
    <property type="project" value="UniProtKB-SubCell"/>
</dbReference>
<keyword evidence="4 8" id="KW-0812">Transmembrane</keyword>
<dbReference type="Pfam" id="PF00593">
    <property type="entry name" value="TonB_dep_Rec_b-barrel"/>
    <property type="match status" value="1"/>
</dbReference>
<gene>
    <name evidence="12" type="ORF">ADIARSV_4195</name>
</gene>
<evidence type="ECO:0000256" key="5">
    <source>
        <dbReference type="ARBA" id="ARBA00023077"/>
    </source>
</evidence>
<dbReference type="Gene3D" id="2.40.170.20">
    <property type="entry name" value="TonB-dependent receptor, beta-barrel domain"/>
    <property type="match status" value="1"/>
</dbReference>
<comment type="caution">
    <text evidence="12">The sequence shown here is derived from an EMBL/GenBank/DDBJ whole genome shotgun (WGS) entry which is preliminary data.</text>
</comment>
<organism evidence="12 13">
    <name type="scientific">Arcticibacter svalbardensis MN12-7</name>
    <dbReference type="NCBI Taxonomy" id="1150600"/>
    <lineage>
        <taxon>Bacteria</taxon>
        <taxon>Pseudomonadati</taxon>
        <taxon>Bacteroidota</taxon>
        <taxon>Sphingobacteriia</taxon>
        <taxon>Sphingobacteriales</taxon>
        <taxon>Sphingobacteriaceae</taxon>
        <taxon>Arcticibacter</taxon>
    </lineage>
</organism>
<dbReference type="InterPro" id="IPR036942">
    <property type="entry name" value="Beta-barrel_TonB_sf"/>
</dbReference>